<name>A0A1H2BK61_9PSED</name>
<reference evidence="2 3" key="1">
    <citation type="submission" date="2016-10" db="EMBL/GenBank/DDBJ databases">
        <authorList>
            <person name="de Groot N.N."/>
        </authorList>
    </citation>
    <scope>NUCLEOTIDE SEQUENCE [LARGE SCALE GENOMIC DNA]</scope>
    <source>
        <strain evidence="2 3">LMG 26867</strain>
    </source>
</reference>
<feature type="domain" description="NmrA-like" evidence="1">
    <location>
        <begin position="3"/>
        <end position="283"/>
    </location>
</feature>
<dbReference type="Pfam" id="PF05368">
    <property type="entry name" value="NmrA"/>
    <property type="match status" value="1"/>
</dbReference>
<dbReference type="CDD" id="cd05231">
    <property type="entry name" value="NmrA_TMR_like_1_SDR_a"/>
    <property type="match status" value="1"/>
</dbReference>
<evidence type="ECO:0000259" key="1">
    <source>
        <dbReference type="Pfam" id="PF05368"/>
    </source>
</evidence>
<dbReference type="EMBL" id="LT629762">
    <property type="protein sequence ID" value="SDT58534.1"/>
    <property type="molecule type" value="Genomic_DNA"/>
</dbReference>
<dbReference type="PANTHER" id="PTHR43162:SF1">
    <property type="entry name" value="PRESTALK A DIFFERENTIATION PROTEIN A"/>
    <property type="match status" value="1"/>
</dbReference>
<dbReference type="AlphaFoldDB" id="A0A1H2BK61"/>
<dbReference type="SUPFAM" id="SSF51735">
    <property type="entry name" value="NAD(P)-binding Rossmann-fold domains"/>
    <property type="match status" value="1"/>
</dbReference>
<dbReference type="PANTHER" id="PTHR43162">
    <property type="match status" value="1"/>
</dbReference>
<sequence>MTQATILVTGATGYTGRRTVEILTSKGVPVRALVHKEDERSAELRAMGAEVVLGDLLDLNAVRSALEGIRTAYFVYPITPGLIDATARFAQAAKEAGVEAVVNMSQISARREAKSNAALDHWTAERVFDWSGLAMTHLRPTYFAQWLIYPHFRSHILEKGEIRLPFGEGRHAPIAAEDQARLIAAILENPSQHEGQTYTLHGPTELNQQGVADAIGEVLGRKIAYQQISLEEYKHELLEAGLPPFVVQHLVEVALDYQHGVFEGEDKIIREVTGQAPMTVQEFVTLHKDLFDV</sequence>
<dbReference type="InterPro" id="IPR008030">
    <property type="entry name" value="NmrA-like"/>
</dbReference>
<dbReference type="Gene3D" id="3.90.25.10">
    <property type="entry name" value="UDP-galactose 4-epimerase, domain 1"/>
    <property type="match status" value="1"/>
</dbReference>
<dbReference type="Proteomes" id="UP000198481">
    <property type="component" value="Chromosome I"/>
</dbReference>
<dbReference type="RefSeq" id="WP_092280705.1">
    <property type="nucleotide sequence ID" value="NZ_LT629762.1"/>
</dbReference>
<organism evidence="2 3">
    <name type="scientific">Pseudomonas prosekii</name>
    <dbReference type="NCBI Taxonomy" id="1148509"/>
    <lineage>
        <taxon>Bacteria</taxon>
        <taxon>Pseudomonadati</taxon>
        <taxon>Pseudomonadota</taxon>
        <taxon>Gammaproteobacteria</taxon>
        <taxon>Pseudomonadales</taxon>
        <taxon>Pseudomonadaceae</taxon>
        <taxon>Pseudomonas</taxon>
    </lineage>
</organism>
<proteinExistence type="predicted"/>
<protein>
    <submittedName>
        <fullName evidence="2">Uncharacterized conserved protein YbjT, contains NAD(P)-binding and DUF2867 domains</fullName>
    </submittedName>
</protein>
<dbReference type="InterPro" id="IPR051604">
    <property type="entry name" value="Ergot_Alk_Oxidoreductase"/>
</dbReference>
<dbReference type="Gene3D" id="3.40.50.720">
    <property type="entry name" value="NAD(P)-binding Rossmann-like Domain"/>
    <property type="match status" value="1"/>
</dbReference>
<dbReference type="STRING" id="1148509.SAMN05216222_5254"/>
<evidence type="ECO:0000313" key="3">
    <source>
        <dbReference type="Proteomes" id="UP000198481"/>
    </source>
</evidence>
<gene>
    <name evidence="2" type="ORF">SAMN05216222_5254</name>
</gene>
<dbReference type="InterPro" id="IPR036291">
    <property type="entry name" value="NAD(P)-bd_dom_sf"/>
</dbReference>
<accession>A0A1H2BK61</accession>
<evidence type="ECO:0000313" key="2">
    <source>
        <dbReference type="EMBL" id="SDT58534.1"/>
    </source>
</evidence>